<evidence type="ECO:0000259" key="3">
    <source>
        <dbReference type="PROSITE" id="PS50943"/>
    </source>
</evidence>
<feature type="coiled-coil region" evidence="2">
    <location>
        <begin position="1"/>
        <end position="28"/>
    </location>
</feature>
<dbReference type="InterPro" id="IPR010982">
    <property type="entry name" value="Lambda_DNA-bd_dom_sf"/>
</dbReference>
<evidence type="ECO:0000313" key="4">
    <source>
        <dbReference type="EMBL" id="MDZ5759784.1"/>
    </source>
</evidence>
<comment type="caution">
    <text evidence="4">The sequence shown here is derived from an EMBL/GenBank/DDBJ whole genome shotgun (WGS) entry which is preliminary data.</text>
</comment>
<dbReference type="GO" id="GO:0003677">
    <property type="term" value="F:DNA binding"/>
    <property type="evidence" value="ECO:0007669"/>
    <property type="project" value="UniProtKB-KW"/>
</dbReference>
<dbReference type="PANTHER" id="PTHR46558:SF11">
    <property type="entry name" value="HTH-TYPE TRANSCRIPTIONAL REGULATOR XRE"/>
    <property type="match status" value="1"/>
</dbReference>
<dbReference type="RefSeq" id="WP_322809422.1">
    <property type="nucleotide sequence ID" value="NZ_JAVBVO010000004.1"/>
</dbReference>
<dbReference type="Gene3D" id="1.10.260.40">
    <property type="entry name" value="lambda repressor-like DNA-binding domains"/>
    <property type="match status" value="1"/>
</dbReference>
<proteinExistence type="predicted"/>
<protein>
    <submittedName>
        <fullName evidence="4">Helix-turn-helix transcriptional regulator</fullName>
    </submittedName>
</protein>
<dbReference type="InterPro" id="IPR001387">
    <property type="entry name" value="Cro/C1-type_HTH"/>
</dbReference>
<keyword evidence="2" id="KW-0175">Coiled coil</keyword>
<organism evidence="4 5">
    <name type="scientific">Carnobacterium maltaromaticum</name>
    <name type="common">Carnobacterium piscicola</name>
    <dbReference type="NCBI Taxonomy" id="2751"/>
    <lineage>
        <taxon>Bacteria</taxon>
        <taxon>Bacillati</taxon>
        <taxon>Bacillota</taxon>
        <taxon>Bacilli</taxon>
        <taxon>Lactobacillales</taxon>
        <taxon>Carnobacteriaceae</taxon>
        <taxon>Carnobacterium</taxon>
    </lineage>
</organism>
<dbReference type="PANTHER" id="PTHR46558">
    <property type="entry name" value="TRACRIPTIONAL REGULATORY PROTEIN-RELATED-RELATED"/>
    <property type="match status" value="1"/>
</dbReference>
<dbReference type="Proteomes" id="UP001290462">
    <property type="component" value="Unassembled WGS sequence"/>
</dbReference>
<evidence type="ECO:0000256" key="1">
    <source>
        <dbReference type="ARBA" id="ARBA00023125"/>
    </source>
</evidence>
<dbReference type="PROSITE" id="PS50943">
    <property type="entry name" value="HTH_CROC1"/>
    <property type="match status" value="1"/>
</dbReference>
<dbReference type="AlphaFoldDB" id="A0AAW9JYU1"/>
<accession>A0AAW9JYU1</accession>
<dbReference type="SMART" id="SM00530">
    <property type="entry name" value="HTH_XRE"/>
    <property type="match status" value="1"/>
</dbReference>
<dbReference type="CDD" id="cd00093">
    <property type="entry name" value="HTH_XRE"/>
    <property type="match status" value="1"/>
</dbReference>
<sequence>MATFGERLKELRKEKNLTQEQLAEIFKVTQVTISKYERNFTETDITTLFKFADFFDVTTDYLLGKSDLKHGNQSETHNLHFFEKDNLTKEDMDYLNMMIETMKKRNNEKE</sequence>
<name>A0AAW9JYU1_CARML</name>
<keyword evidence="1" id="KW-0238">DNA-binding</keyword>
<dbReference type="SUPFAM" id="SSF47413">
    <property type="entry name" value="lambda repressor-like DNA-binding domains"/>
    <property type="match status" value="1"/>
</dbReference>
<dbReference type="EMBL" id="JAVBVO010000004">
    <property type="protein sequence ID" value="MDZ5759784.1"/>
    <property type="molecule type" value="Genomic_DNA"/>
</dbReference>
<feature type="domain" description="HTH cro/C1-type" evidence="3">
    <location>
        <begin position="8"/>
        <end position="62"/>
    </location>
</feature>
<reference evidence="4" key="1">
    <citation type="submission" date="2023-08" db="EMBL/GenBank/DDBJ databases">
        <title>Genomic characterization of piscicolin 126 produced by Carnobacterium maltaromaticum CM22 strain isolated from salmon (Salmo salar).</title>
        <authorList>
            <person name="Gonzalez-Gragera E."/>
            <person name="Garcia-Lopez J.D."/>
            <person name="Teso-Perez C."/>
            <person name="Gimenez-Hernandez I."/>
            <person name="Peralta-Sanchez J.M."/>
            <person name="Valdivia E."/>
            <person name="Montalban-Lopez M."/>
            <person name="Martin-Platero A.M."/>
            <person name="Banos A."/>
            <person name="Martinez-Bueno M."/>
        </authorList>
    </citation>
    <scope>NUCLEOTIDE SEQUENCE</scope>
    <source>
        <strain evidence="4">CM22</strain>
    </source>
</reference>
<dbReference type="Pfam" id="PF01381">
    <property type="entry name" value="HTH_3"/>
    <property type="match status" value="1"/>
</dbReference>
<evidence type="ECO:0000256" key="2">
    <source>
        <dbReference type="SAM" id="Coils"/>
    </source>
</evidence>
<gene>
    <name evidence="4" type="ORF">RAK27_14070</name>
</gene>
<evidence type="ECO:0000313" key="5">
    <source>
        <dbReference type="Proteomes" id="UP001290462"/>
    </source>
</evidence>